<dbReference type="Proteomes" id="UP000287177">
    <property type="component" value="Unassembled WGS sequence"/>
</dbReference>
<proteinExistence type="predicted"/>
<keyword evidence="4" id="KW-1185">Reference proteome</keyword>
<gene>
    <name evidence="3" type="ORF">MELE44368_06845</name>
</gene>
<dbReference type="AlphaFoldDB" id="A0A439DMN3"/>
<keyword evidence="2" id="KW-0732">Signal</keyword>
<organism evidence="3 4">
    <name type="scientific">Mycolicibacterium elephantis DSM 44368</name>
    <dbReference type="NCBI Taxonomy" id="1335622"/>
    <lineage>
        <taxon>Bacteria</taxon>
        <taxon>Bacillati</taxon>
        <taxon>Actinomycetota</taxon>
        <taxon>Actinomycetes</taxon>
        <taxon>Mycobacteriales</taxon>
        <taxon>Mycobacteriaceae</taxon>
        <taxon>Mycolicibacterium</taxon>
    </lineage>
</organism>
<feature type="chain" id="PRO_5019232599" description="Secreted protein" evidence="2">
    <location>
        <begin position="26"/>
        <end position="159"/>
    </location>
</feature>
<feature type="region of interest" description="Disordered" evidence="1">
    <location>
        <begin position="57"/>
        <end position="105"/>
    </location>
</feature>
<evidence type="ECO:0000313" key="3">
    <source>
        <dbReference type="EMBL" id="RWA16323.1"/>
    </source>
</evidence>
<evidence type="ECO:0000313" key="4">
    <source>
        <dbReference type="Proteomes" id="UP000287177"/>
    </source>
</evidence>
<evidence type="ECO:0000256" key="1">
    <source>
        <dbReference type="SAM" id="MobiDB-lite"/>
    </source>
</evidence>
<evidence type="ECO:0000256" key="2">
    <source>
        <dbReference type="SAM" id="SignalP"/>
    </source>
</evidence>
<feature type="signal peptide" evidence="2">
    <location>
        <begin position="1"/>
        <end position="25"/>
    </location>
</feature>
<accession>A0A439DMN3</accession>
<evidence type="ECO:0008006" key="5">
    <source>
        <dbReference type="Google" id="ProtNLM"/>
    </source>
</evidence>
<sequence>MSMRRNIIALVTAATLLSAPAVASADPTAPQPDTPCPPDLSGVATVLPDATMPLTCRDGRWQPVTTPQPPNDRWLSYGPEITLRGQGKRNPEVAEGDWTATPRDPESRCRAVLSEVVSAGVVGPPQVAEGRPGQPLSVTVPARMYEAALSGDCLWQKAD</sequence>
<comment type="caution">
    <text evidence="3">The sequence shown here is derived from an EMBL/GenBank/DDBJ whole genome shotgun (WGS) entry which is preliminary data.</text>
</comment>
<protein>
    <recommendedName>
        <fullName evidence="5">Secreted protein</fullName>
    </recommendedName>
</protein>
<name>A0A439DMN3_9MYCO</name>
<dbReference type="EMBL" id="ATDN01000056">
    <property type="protein sequence ID" value="RWA16323.1"/>
    <property type="molecule type" value="Genomic_DNA"/>
</dbReference>
<reference evidence="3 4" key="1">
    <citation type="submission" date="2013-06" db="EMBL/GenBank/DDBJ databases">
        <title>The draft sequence of the Mycobacterium elephantis genome.</title>
        <authorList>
            <person name="Pettersson F.B."/>
            <person name="Das S."/>
            <person name="Dasgupta S."/>
            <person name="Bhattacharya A."/>
            <person name="Kirsebom L.A."/>
        </authorList>
    </citation>
    <scope>NUCLEOTIDE SEQUENCE [LARGE SCALE GENOMIC DNA]</scope>
    <source>
        <strain evidence="3 4">DSM 44368</strain>
    </source>
</reference>